<evidence type="ECO:0000313" key="2">
    <source>
        <dbReference type="EMBL" id="OIR21302.1"/>
    </source>
</evidence>
<dbReference type="Proteomes" id="UP000183375">
    <property type="component" value="Unassembled WGS sequence"/>
</dbReference>
<keyword evidence="1" id="KW-1133">Transmembrane helix</keyword>
<sequence length="707" mass="74208">MPIVKGLIGRKKGEKMEQKINKLGAFVATLALIASVLVMPNVSADGEDLSISLTGDKGLTSYGAKYGQASFIGSVTNTNSAPSDGLSVSASFSDDSKLEGWNDDSVSIGSWDGTTCDFLEPGEDFGTIDAAASVDFCISVGIDGAFDNGAVGELAVSASTDDFTSLTEDSQVIVSDWTFSTQDVDAKTFEESEAIEEDCNVAVNCQTYTITIHNNKLDESGDPVDLTDPVRISYDSATPGWRIDSMDTAWNELERKAIIGFIEAGESYDFVINVSLSGSYALATSYTENPSVLAFTIQDDNNIYDFVEYEAIVLDNFAVSVQGSGNEDVDNGCSDQDYKVDWDVDVKNFGNTRDNFSVTFNLADSAGWVITGANDGTISNILPKAENGMTTYELEMTVPSGLAAGTKHGFTMTVTSEGDPSQTQTQEFSATVVQCYGISMSVDKTTDSANPGASSDFTVTVTNDGNGEDTVSFDTMGASAWTPTLSEMTSTIASGATSQVVFSMTVPADSSSAAKSGMAMVHGYSEVCGDDTSGCKAINSDYEAHVSMELSSNQVYDIAAGYYYNASMASASVQEGMALQLKFNVTNNGNGNDNIAVALSTDAPSWITLSQDTVLVGPGTETTVTLDILAPVSGSLGVNTFQIIASSSDGLTSSTTGDFTVTIVEKSTDSSGPTTEEVDDDDGGLPGFGFLSAIAAIGAVLLLRRRL</sequence>
<feature type="transmembrane region" description="Helical" evidence="1">
    <location>
        <begin position="683"/>
        <end position="703"/>
    </location>
</feature>
<organism evidence="2 3">
    <name type="scientific">Marine Group III euryarchaeote CG-Epi4</name>
    <dbReference type="NCBI Taxonomy" id="1888998"/>
    <lineage>
        <taxon>Archaea</taxon>
        <taxon>Methanobacteriati</taxon>
        <taxon>Thermoplasmatota</taxon>
        <taxon>Thermoplasmata</taxon>
        <taxon>Candidatus Thermoprofundales</taxon>
    </lineage>
</organism>
<keyword evidence="1" id="KW-0812">Transmembrane</keyword>
<dbReference type="AlphaFoldDB" id="A0A1J5UAM1"/>
<accession>A0A1J5UAM1</accession>
<gene>
    <name evidence="2" type="ORF">BEU01_02915</name>
</gene>
<evidence type="ECO:0000313" key="3">
    <source>
        <dbReference type="Proteomes" id="UP000183375"/>
    </source>
</evidence>
<comment type="caution">
    <text evidence="2">The sequence shown here is derived from an EMBL/GenBank/DDBJ whole genome shotgun (WGS) entry which is preliminary data.</text>
</comment>
<reference evidence="2 3" key="1">
    <citation type="submission" date="2016-08" db="EMBL/GenBank/DDBJ databases">
        <title>New Insights into Marine Group III Euryarchaeota, from dark to light.</title>
        <authorList>
            <person name="Haro-Moreno J.M."/>
            <person name="Rodriguez-Valera F."/>
            <person name="Lopez-Garcia P."/>
            <person name="Moreira D."/>
            <person name="Martin-Cuadrado A.B."/>
        </authorList>
    </citation>
    <scope>NUCLEOTIDE SEQUENCE [LARGE SCALE GENOMIC DNA]</scope>
    <source>
        <strain evidence="2">CG-Epi4</strain>
    </source>
</reference>
<protein>
    <recommendedName>
        <fullName evidence="4">Alpha-galactosidase NEW3 domain-containing protein</fullName>
    </recommendedName>
</protein>
<name>A0A1J5UAM1_9ARCH</name>
<evidence type="ECO:0000256" key="1">
    <source>
        <dbReference type="SAM" id="Phobius"/>
    </source>
</evidence>
<evidence type="ECO:0008006" key="4">
    <source>
        <dbReference type="Google" id="ProtNLM"/>
    </source>
</evidence>
<keyword evidence="1" id="KW-0472">Membrane</keyword>
<proteinExistence type="predicted"/>
<dbReference type="EMBL" id="MIYX01000010">
    <property type="protein sequence ID" value="OIR21302.1"/>
    <property type="molecule type" value="Genomic_DNA"/>
</dbReference>